<keyword evidence="5 10" id="KW-0201">Cytochrome c-type biogenesis</keyword>
<evidence type="ECO:0000256" key="12">
    <source>
        <dbReference type="SAM" id="MobiDB-lite"/>
    </source>
</evidence>
<evidence type="ECO:0000256" key="2">
    <source>
        <dbReference type="ARBA" id="ARBA00022617"/>
    </source>
</evidence>
<comment type="similarity">
    <text evidence="10">Belongs to the CcmE/CycJ family.</text>
</comment>
<dbReference type="GO" id="GO:0017003">
    <property type="term" value="P:protein-heme linkage"/>
    <property type="evidence" value="ECO:0007669"/>
    <property type="project" value="UniProtKB-UniRule"/>
</dbReference>
<keyword evidence="8 10" id="KW-0408">Iron</keyword>
<dbReference type="NCBIfam" id="NF009731">
    <property type="entry name" value="PRK13254.1-5"/>
    <property type="match status" value="1"/>
</dbReference>
<dbReference type="HAMAP" id="MF_01959">
    <property type="entry name" value="CcmE"/>
    <property type="match status" value="1"/>
</dbReference>
<evidence type="ECO:0000256" key="3">
    <source>
        <dbReference type="ARBA" id="ARBA00022692"/>
    </source>
</evidence>
<keyword evidence="7 10" id="KW-1133">Transmembrane helix</keyword>
<evidence type="ECO:0000256" key="6">
    <source>
        <dbReference type="ARBA" id="ARBA00022968"/>
    </source>
</evidence>
<evidence type="ECO:0000256" key="9">
    <source>
        <dbReference type="ARBA" id="ARBA00023136"/>
    </source>
</evidence>
<feature type="topological domain" description="Cytoplasmic" evidence="10">
    <location>
        <begin position="1"/>
        <end position="13"/>
    </location>
</feature>
<dbReference type="InterPro" id="IPR036127">
    <property type="entry name" value="CcmE-like_sf"/>
</dbReference>
<dbReference type="EMBL" id="NCDQ01000505">
    <property type="protein sequence ID" value="OYW98442.1"/>
    <property type="molecule type" value="Genomic_DNA"/>
</dbReference>
<dbReference type="SUPFAM" id="SSF82093">
    <property type="entry name" value="Heme chaperone CcmE"/>
    <property type="match status" value="1"/>
</dbReference>
<dbReference type="InterPro" id="IPR004329">
    <property type="entry name" value="CcmE"/>
</dbReference>
<dbReference type="GO" id="GO:0020037">
    <property type="term" value="F:heme binding"/>
    <property type="evidence" value="ECO:0007669"/>
    <property type="project" value="InterPro"/>
</dbReference>
<feature type="compositionally biased region" description="Gly residues" evidence="12">
    <location>
        <begin position="163"/>
        <end position="175"/>
    </location>
</feature>
<dbReference type="Pfam" id="PF03100">
    <property type="entry name" value="CcmE"/>
    <property type="match status" value="1"/>
</dbReference>
<sequence>MSFWPKSRKARRRLTILLAIAPVLALAVGLALYGLRDSISLFYTPAQAQEAKVAAGRKVQLGGLVQHGSVVKHPDGNVEFVVADQKATAKVVYHGDLPDLFREGQGIVAEGSFNAQGVFEAKLVLAKHDERYMPREVSKALKEQGEWRGEGAGAPAYVKSSPQGGGGREATGGGSSADSATPPSDLRSPPPRGEDRP</sequence>
<comment type="subcellular location">
    <subcellularLocation>
        <location evidence="10">Cell membrane</location>
        <topology evidence="10">Single-pass type II membrane protein</topology>
    </subcellularLocation>
    <subcellularLocation>
        <location evidence="1">Membrane</location>
    </subcellularLocation>
</comment>
<accession>A0A258CTR3</accession>
<feature type="binding site" description="covalent" evidence="10 11">
    <location>
        <position position="128"/>
    </location>
    <ligand>
        <name>heme</name>
        <dbReference type="ChEBI" id="CHEBI:30413"/>
    </ligand>
</feature>
<dbReference type="NCBIfam" id="NF009727">
    <property type="entry name" value="PRK13254.1-1"/>
    <property type="match status" value="1"/>
</dbReference>
<comment type="caution">
    <text evidence="13">The sequence shown here is derived from an EMBL/GenBank/DDBJ whole genome shotgun (WGS) entry which is preliminary data.</text>
</comment>
<evidence type="ECO:0000256" key="7">
    <source>
        <dbReference type="ARBA" id="ARBA00022989"/>
    </source>
</evidence>
<protein>
    <recommendedName>
        <fullName evidence="10">Cytochrome c-type biogenesis protein CcmE</fullName>
    </recommendedName>
    <alternativeName>
        <fullName evidence="10">Cytochrome c maturation protein E</fullName>
    </alternativeName>
    <alternativeName>
        <fullName evidence="10">Heme chaperone CcmE</fullName>
    </alternativeName>
</protein>
<evidence type="ECO:0000313" key="13">
    <source>
        <dbReference type="EMBL" id="OYW98442.1"/>
    </source>
</evidence>
<name>A0A258CTR3_CAUVI</name>
<organism evidence="13 14">
    <name type="scientific">Caulobacter vibrioides</name>
    <name type="common">Caulobacter crescentus</name>
    <dbReference type="NCBI Taxonomy" id="155892"/>
    <lineage>
        <taxon>Bacteria</taxon>
        <taxon>Pseudomonadati</taxon>
        <taxon>Pseudomonadota</taxon>
        <taxon>Alphaproteobacteria</taxon>
        <taxon>Caulobacterales</taxon>
        <taxon>Caulobacteraceae</taxon>
        <taxon>Caulobacter</taxon>
    </lineage>
</organism>
<evidence type="ECO:0000256" key="5">
    <source>
        <dbReference type="ARBA" id="ARBA00022748"/>
    </source>
</evidence>
<feature type="region of interest" description="Disordered" evidence="12">
    <location>
        <begin position="144"/>
        <end position="197"/>
    </location>
</feature>
<keyword evidence="4 10" id="KW-0479">Metal-binding</keyword>
<feature type="topological domain" description="Extracellular" evidence="10">
    <location>
        <begin position="35"/>
        <end position="197"/>
    </location>
</feature>
<keyword evidence="3 10" id="KW-0812">Transmembrane</keyword>
<feature type="binding site" description="axial binding residue" evidence="10 11">
    <location>
        <position position="132"/>
    </location>
    <ligand>
        <name>heme</name>
        <dbReference type="ChEBI" id="CHEBI:30413"/>
    </ligand>
    <ligandPart>
        <name>Fe</name>
        <dbReference type="ChEBI" id="CHEBI:18248"/>
    </ligandPart>
</feature>
<dbReference type="GO" id="GO:0017004">
    <property type="term" value="P:cytochrome complex assembly"/>
    <property type="evidence" value="ECO:0007669"/>
    <property type="project" value="UniProtKB-KW"/>
</dbReference>
<keyword evidence="10" id="KW-1003">Cell membrane</keyword>
<dbReference type="Gene3D" id="2.40.50.140">
    <property type="entry name" value="Nucleic acid-binding proteins"/>
    <property type="match status" value="1"/>
</dbReference>
<keyword evidence="2 10" id="KW-0349">Heme</keyword>
<dbReference type="InterPro" id="IPR012340">
    <property type="entry name" value="NA-bd_OB-fold"/>
</dbReference>
<reference evidence="13 14" key="1">
    <citation type="submission" date="2017-03" db="EMBL/GenBank/DDBJ databases">
        <title>Lifting the veil on microbial sulfur biogeochemistry in mining wastewaters.</title>
        <authorList>
            <person name="Kantor R.S."/>
            <person name="Colenbrander Nelson T."/>
            <person name="Marshall S."/>
            <person name="Bennett D."/>
            <person name="Apte S."/>
            <person name="Camacho D."/>
            <person name="Thomas B.C."/>
            <person name="Warren L.A."/>
            <person name="Banfield J.F."/>
        </authorList>
    </citation>
    <scope>NUCLEOTIDE SEQUENCE [LARGE SCALE GENOMIC DNA]</scope>
    <source>
        <strain evidence="13">32-67-7</strain>
    </source>
</reference>
<proteinExistence type="inferred from homology"/>
<dbReference type="Proteomes" id="UP000215616">
    <property type="component" value="Unassembled WGS sequence"/>
</dbReference>
<dbReference type="GO" id="GO:0046872">
    <property type="term" value="F:metal ion binding"/>
    <property type="evidence" value="ECO:0007669"/>
    <property type="project" value="UniProtKB-KW"/>
</dbReference>
<evidence type="ECO:0000313" key="14">
    <source>
        <dbReference type="Proteomes" id="UP000215616"/>
    </source>
</evidence>
<gene>
    <name evidence="10" type="primary">ccmE</name>
    <name evidence="10" type="synonym">cycJ</name>
    <name evidence="13" type="ORF">B7Z12_19870</name>
</gene>
<dbReference type="PANTHER" id="PTHR34128:SF2">
    <property type="entry name" value="CYTOCHROME C-TYPE BIOGENESIS PROTEIN CCME HOMOLOG, MITOCHONDRIAL"/>
    <property type="match status" value="1"/>
</dbReference>
<dbReference type="GO" id="GO:0005886">
    <property type="term" value="C:plasma membrane"/>
    <property type="evidence" value="ECO:0007669"/>
    <property type="project" value="UniProtKB-SubCell"/>
</dbReference>
<evidence type="ECO:0000256" key="1">
    <source>
        <dbReference type="ARBA" id="ARBA00004370"/>
    </source>
</evidence>
<evidence type="ECO:0000256" key="10">
    <source>
        <dbReference type="HAMAP-Rule" id="MF_01959"/>
    </source>
</evidence>
<dbReference type="PANTHER" id="PTHR34128">
    <property type="entry name" value="CYTOCHROME C-TYPE BIOGENESIS PROTEIN CCME HOMOLOG, MITOCHONDRIAL"/>
    <property type="match status" value="1"/>
</dbReference>
<keyword evidence="9 10" id="KW-0472">Membrane</keyword>
<evidence type="ECO:0000256" key="4">
    <source>
        <dbReference type="ARBA" id="ARBA00022723"/>
    </source>
</evidence>
<keyword evidence="6 10" id="KW-0735">Signal-anchor</keyword>
<dbReference type="AlphaFoldDB" id="A0A258CTR3"/>
<evidence type="ECO:0000256" key="11">
    <source>
        <dbReference type="PIRSR" id="PIRSR604329-50"/>
    </source>
</evidence>
<comment type="function">
    <text evidence="10">Heme chaperone required for the biogenesis of c-type cytochromes. Transiently binds heme delivered by CcmC and transfers the heme to apo-cytochromes in a process facilitated by CcmF and CcmH.</text>
</comment>
<evidence type="ECO:0000256" key="8">
    <source>
        <dbReference type="ARBA" id="ARBA00023004"/>
    </source>
</evidence>